<evidence type="ECO:0000313" key="2">
    <source>
        <dbReference type="EMBL" id="GAA0552486.1"/>
    </source>
</evidence>
<dbReference type="EMBL" id="BAAAHD010000012">
    <property type="protein sequence ID" value="GAA0552486.1"/>
    <property type="molecule type" value="Genomic_DNA"/>
</dbReference>
<name>A0ABN1DV79_9ACTN</name>
<keyword evidence="3" id="KW-1185">Reference proteome</keyword>
<proteinExistence type="predicted"/>
<organism evidence="2 3">
    <name type="scientific">Actinomadura livida</name>
    <dbReference type="NCBI Taxonomy" id="79909"/>
    <lineage>
        <taxon>Bacteria</taxon>
        <taxon>Bacillati</taxon>
        <taxon>Actinomycetota</taxon>
        <taxon>Actinomycetes</taxon>
        <taxon>Streptosporangiales</taxon>
        <taxon>Thermomonosporaceae</taxon>
        <taxon>Actinomadura</taxon>
    </lineage>
</organism>
<feature type="region of interest" description="Disordered" evidence="1">
    <location>
        <begin position="38"/>
        <end position="62"/>
    </location>
</feature>
<gene>
    <name evidence="2" type="ORF">GCM10009546_13100</name>
</gene>
<dbReference type="Proteomes" id="UP001501427">
    <property type="component" value="Unassembled WGS sequence"/>
</dbReference>
<protein>
    <submittedName>
        <fullName evidence="2">Uncharacterized protein</fullName>
    </submittedName>
</protein>
<comment type="caution">
    <text evidence="2">The sequence shown here is derived from an EMBL/GenBank/DDBJ whole genome shotgun (WGS) entry which is preliminary data.</text>
</comment>
<evidence type="ECO:0000256" key="1">
    <source>
        <dbReference type="SAM" id="MobiDB-lite"/>
    </source>
</evidence>
<reference evidence="2 3" key="1">
    <citation type="journal article" date="2019" name="Int. J. Syst. Evol. Microbiol.">
        <title>The Global Catalogue of Microorganisms (GCM) 10K type strain sequencing project: providing services to taxonomists for standard genome sequencing and annotation.</title>
        <authorList>
            <consortium name="The Broad Institute Genomics Platform"/>
            <consortium name="The Broad Institute Genome Sequencing Center for Infectious Disease"/>
            <person name="Wu L."/>
            <person name="Ma J."/>
        </authorList>
    </citation>
    <scope>NUCLEOTIDE SEQUENCE [LARGE SCALE GENOMIC DNA]</scope>
    <source>
        <strain evidence="2 3">JCM 10667</strain>
    </source>
</reference>
<evidence type="ECO:0000313" key="3">
    <source>
        <dbReference type="Proteomes" id="UP001501427"/>
    </source>
</evidence>
<sequence length="137" mass="13947">MEVARAGSSNYAGWQTKSVTADRAAPVRGRIFCGVDTTPDAEDLPSGGAQVGAGVGAESQSHVGDRGSETFVLGFESVQLGGFRGFGDLESADLVEGGERGLIGVGEGVEVLLGRGDRGMAQAFLDDLEVCAAGEEP</sequence>
<accession>A0ABN1DV79</accession>